<evidence type="ECO:0000313" key="3">
    <source>
        <dbReference type="Proteomes" id="UP000236151"/>
    </source>
</evidence>
<feature type="domain" description="HTH IS21-type" evidence="1">
    <location>
        <begin position="3"/>
        <end position="68"/>
    </location>
</feature>
<feature type="non-terminal residue" evidence="2">
    <location>
        <position position="70"/>
    </location>
</feature>
<accession>A0A2K2F6Z8</accession>
<gene>
    <name evidence="2" type="ORF">CDQ84_17910</name>
</gene>
<evidence type="ECO:0000259" key="1">
    <source>
        <dbReference type="PROSITE" id="PS50531"/>
    </source>
</evidence>
<dbReference type="InterPro" id="IPR017894">
    <property type="entry name" value="HTH_IS21_transposase_type"/>
</dbReference>
<name>A0A2K2F6Z8_9CLOT</name>
<dbReference type="Gene3D" id="1.10.10.60">
    <property type="entry name" value="Homeodomain-like"/>
    <property type="match status" value="1"/>
</dbReference>
<comment type="caution">
    <text evidence="2">The sequence shown here is derived from an EMBL/GenBank/DDBJ whole genome shotgun (WGS) entry which is preliminary data.</text>
</comment>
<organism evidence="2 3">
    <name type="scientific">Clostridium thermosuccinogenes</name>
    <dbReference type="NCBI Taxonomy" id="84032"/>
    <lineage>
        <taxon>Bacteria</taxon>
        <taxon>Bacillati</taxon>
        <taxon>Bacillota</taxon>
        <taxon>Clostridia</taxon>
        <taxon>Eubacteriales</taxon>
        <taxon>Clostridiaceae</taxon>
        <taxon>Clostridium</taxon>
    </lineage>
</organism>
<reference evidence="2 3" key="1">
    <citation type="submission" date="2017-06" db="EMBL/GenBank/DDBJ databases">
        <title>Investigating the central metabolism of Clostridium thermosuccinogenes.</title>
        <authorList>
            <person name="Koendjbiharie J.G."/>
            <person name="van Kranenburg R."/>
        </authorList>
    </citation>
    <scope>NUCLEOTIDE SEQUENCE [LARGE SCALE GENOMIC DNA]</scope>
    <source>
        <strain evidence="2 3">DSM 5806</strain>
    </source>
</reference>
<dbReference type="AlphaFoldDB" id="A0A2K2F6Z8"/>
<dbReference type="PROSITE" id="PS50531">
    <property type="entry name" value="HTH_IS21"/>
    <property type="match status" value="1"/>
</dbReference>
<evidence type="ECO:0000313" key="2">
    <source>
        <dbReference type="EMBL" id="PNT94999.1"/>
    </source>
</evidence>
<sequence>MTQIKDIRKMYFEEGKNISQIARETGYDRKTVKKYLDKDDWNKDQSKVREKTTFPKLDPYKPDIDAWLSE</sequence>
<dbReference type="EMBL" id="NIOJ01000080">
    <property type="protein sequence ID" value="PNT94999.1"/>
    <property type="molecule type" value="Genomic_DNA"/>
</dbReference>
<protein>
    <recommendedName>
        <fullName evidence="1">HTH IS21-type domain-containing protein</fullName>
    </recommendedName>
</protein>
<dbReference type="Proteomes" id="UP000236151">
    <property type="component" value="Unassembled WGS sequence"/>
</dbReference>
<proteinExistence type="predicted"/>
<keyword evidence="3" id="KW-1185">Reference proteome</keyword>